<keyword evidence="6 7" id="KW-0472">Membrane</keyword>
<dbReference type="NCBIfam" id="TIGR01625">
    <property type="entry name" value="YidE_YbjL_dupl"/>
    <property type="match status" value="1"/>
</dbReference>
<dbReference type="InterPro" id="IPR050144">
    <property type="entry name" value="AAE_transporter"/>
</dbReference>
<accession>A0A5J4PJ17</accession>
<reference evidence="9" key="1">
    <citation type="submission" date="2019-03" db="EMBL/GenBank/DDBJ databases">
        <title>Single cell metagenomics reveals metabolic interactions within the superorganism composed of flagellate Streblomastix strix and complex community of Bacteroidetes bacteria on its surface.</title>
        <authorList>
            <person name="Treitli S.C."/>
            <person name="Kolisko M."/>
            <person name="Husnik F."/>
            <person name="Keeling P."/>
            <person name="Hampl V."/>
        </authorList>
    </citation>
    <scope>NUCLEOTIDE SEQUENCE</scope>
    <source>
        <strain evidence="9">STM</strain>
    </source>
</reference>
<evidence type="ECO:0000256" key="2">
    <source>
        <dbReference type="ARBA" id="ARBA00022448"/>
    </source>
</evidence>
<dbReference type="AlphaFoldDB" id="A0A5J4PJ17"/>
<dbReference type="InterPro" id="IPR006512">
    <property type="entry name" value="YidE_YbjL"/>
</dbReference>
<keyword evidence="4 7" id="KW-0812">Transmembrane</keyword>
<evidence type="ECO:0000256" key="1">
    <source>
        <dbReference type="ARBA" id="ARBA00004651"/>
    </source>
</evidence>
<dbReference type="EMBL" id="SNRY01008437">
    <property type="protein sequence ID" value="KAA6308539.1"/>
    <property type="molecule type" value="Genomic_DNA"/>
</dbReference>
<sequence>MYWIQELLWGDGIGHSIFILAVAIAAGIQLGKIKLFGVSLGVTFVLFTGILLGHFGFRINSEILHFFKEFGLILFVFSIGMQVGPGFFASFKKGGVTLNLLAGGIVLLGVGTTLIIHFITGVPVATMVGIMSGAVTNTPGLGAAQ</sequence>
<feature type="transmembrane region" description="Helical" evidence="7">
    <location>
        <begin position="35"/>
        <end position="57"/>
    </location>
</feature>
<feature type="domain" description="YidE/YbjL duplication" evidence="8">
    <location>
        <begin position="20"/>
        <end position="145"/>
    </location>
</feature>
<keyword evidence="3" id="KW-1003">Cell membrane</keyword>
<evidence type="ECO:0000256" key="7">
    <source>
        <dbReference type="SAM" id="Phobius"/>
    </source>
</evidence>
<feature type="transmembrane region" description="Helical" evidence="7">
    <location>
        <begin position="98"/>
        <end position="119"/>
    </location>
</feature>
<keyword evidence="5 7" id="KW-1133">Transmembrane helix</keyword>
<evidence type="ECO:0000256" key="6">
    <source>
        <dbReference type="ARBA" id="ARBA00023136"/>
    </source>
</evidence>
<protein>
    <submittedName>
        <fullName evidence="9">Aspartate/alanine antiporter</fullName>
    </submittedName>
</protein>
<keyword evidence="2" id="KW-0813">Transport</keyword>
<gene>
    <name evidence="9" type="ORF">EZS27_039813</name>
</gene>
<evidence type="ECO:0000259" key="8">
    <source>
        <dbReference type="Pfam" id="PF06826"/>
    </source>
</evidence>
<dbReference type="PANTHER" id="PTHR30445">
    <property type="entry name" value="K(+)_H(+) ANTIPORTER SUBUNIT KHTT"/>
    <property type="match status" value="1"/>
</dbReference>
<organism evidence="9">
    <name type="scientific">termite gut metagenome</name>
    <dbReference type="NCBI Taxonomy" id="433724"/>
    <lineage>
        <taxon>unclassified sequences</taxon>
        <taxon>metagenomes</taxon>
        <taxon>organismal metagenomes</taxon>
    </lineage>
</organism>
<name>A0A5J4PJ17_9ZZZZ</name>
<evidence type="ECO:0000256" key="5">
    <source>
        <dbReference type="ARBA" id="ARBA00022989"/>
    </source>
</evidence>
<dbReference type="PANTHER" id="PTHR30445:SF3">
    <property type="entry name" value="TRANSPORT PROTEIN YIDE-RELATED"/>
    <property type="match status" value="1"/>
</dbReference>
<feature type="non-terminal residue" evidence="9">
    <location>
        <position position="145"/>
    </location>
</feature>
<evidence type="ECO:0000256" key="3">
    <source>
        <dbReference type="ARBA" id="ARBA00022475"/>
    </source>
</evidence>
<feature type="transmembrane region" description="Helical" evidence="7">
    <location>
        <begin position="69"/>
        <end position="91"/>
    </location>
</feature>
<dbReference type="Pfam" id="PF06826">
    <property type="entry name" value="Asp-Al_Ex"/>
    <property type="match status" value="1"/>
</dbReference>
<comment type="caution">
    <text evidence="9">The sequence shown here is derived from an EMBL/GenBank/DDBJ whole genome shotgun (WGS) entry which is preliminary data.</text>
</comment>
<dbReference type="GO" id="GO:0005886">
    <property type="term" value="C:plasma membrane"/>
    <property type="evidence" value="ECO:0007669"/>
    <property type="project" value="UniProtKB-SubCell"/>
</dbReference>
<feature type="transmembrane region" description="Helical" evidence="7">
    <location>
        <begin position="12"/>
        <end position="28"/>
    </location>
</feature>
<proteinExistence type="predicted"/>
<evidence type="ECO:0000256" key="4">
    <source>
        <dbReference type="ARBA" id="ARBA00022692"/>
    </source>
</evidence>
<evidence type="ECO:0000313" key="9">
    <source>
        <dbReference type="EMBL" id="KAA6308539.1"/>
    </source>
</evidence>
<comment type="subcellular location">
    <subcellularLocation>
        <location evidence="1">Cell membrane</location>
        <topology evidence="1">Multi-pass membrane protein</topology>
    </subcellularLocation>
</comment>